<proteinExistence type="predicted"/>
<evidence type="ECO:0000313" key="2">
    <source>
        <dbReference type="EMBL" id="CCC48526.1"/>
    </source>
</evidence>
<feature type="region of interest" description="Disordered" evidence="1">
    <location>
        <begin position="227"/>
        <end position="249"/>
    </location>
</feature>
<dbReference type="OMA" id="LRAYMST"/>
<accession>G0TX36</accession>
<evidence type="ECO:0000256" key="1">
    <source>
        <dbReference type="SAM" id="MobiDB-lite"/>
    </source>
</evidence>
<dbReference type="EMBL" id="HE573022">
    <property type="protein sequence ID" value="CCC48526.1"/>
    <property type="molecule type" value="Genomic_DNA"/>
</dbReference>
<dbReference type="VEuPathDB" id="TriTrypDB:TvY486_0603170"/>
<sequence>MEHLPAIDSRVETARFLYGTLLRLFVQSLAYYGTRGLVSRYVLRRKDSSVWVYRSRVYMGSQAIEIGVSLLVYPMRYLAAVTTPRFILDYTLTNWSDTLRRVDLFSPGKYAAYALRAFTSDSDWNLNFFTWQVPSVALTLAKLWRRRRLLGPSSCRTARILLFFLPFQVLLRANLSSFSVMVPESGGELLDAVVSVVLEGLVTSYLALHTSPISYAEGVSKIACDTVRDGDSTSPHGDEAVSNKGKELH</sequence>
<gene>
    <name evidence="2" type="ORF">TVY486_0603170</name>
</gene>
<dbReference type="AlphaFoldDB" id="G0TX36"/>
<organism evidence="2">
    <name type="scientific">Trypanosoma vivax (strain Y486)</name>
    <dbReference type="NCBI Taxonomy" id="1055687"/>
    <lineage>
        <taxon>Eukaryota</taxon>
        <taxon>Discoba</taxon>
        <taxon>Euglenozoa</taxon>
        <taxon>Kinetoplastea</taxon>
        <taxon>Metakinetoplastina</taxon>
        <taxon>Trypanosomatida</taxon>
        <taxon>Trypanosomatidae</taxon>
        <taxon>Trypanosoma</taxon>
        <taxon>Duttonella</taxon>
    </lineage>
</organism>
<reference evidence="2" key="1">
    <citation type="journal article" date="2012" name="Proc. Natl. Acad. Sci. U.S.A.">
        <title>Antigenic diversity is generated by distinct evolutionary mechanisms in African trypanosome species.</title>
        <authorList>
            <person name="Jackson A.P."/>
            <person name="Berry A."/>
            <person name="Aslett M."/>
            <person name="Allison H.C."/>
            <person name="Burton P."/>
            <person name="Vavrova-Anderson J."/>
            <person name="Brown R."/>
            <person name="Browne H."/>
            <person name="Corton N."/>
            <person name="Hauser H."/>
            <person name="Gamble J."/>
            <person name="Gilderthorp R."/>
            <person name="Marcello L."/>
            <person name="McQuillan J."/>
            <person name="Otto T.D."/>
            <person name="Quail M.A."/>
            <person name="Sanders M.J."/>
            <person name="van Tonder A."/>
            <person name="Ginger M.L."/>
            <person name="Field M.C."/>
            <person name="Barry J.D."/>
            <person name="Hertz-Fowler C."/>
            <person name="Berriman M."/>
        </authorList>
    </citation>
    <scope>NUCLEOTIDE SEQUENCE</scope>
    <source>
        <strain evidence="2">Y486</strain>
    </source>
</reference>
<name>G0TX36_TRYVY</name>
<protein>
    <submittedName>
        <fullName evidence="2">Uncharacterized protein</fullName>
    </submittedName>
</protein>